<organism evidence="1 2">
    <name type="scientific">Mycobacterium shinjukuense</name>
    <dbReference type="NCBI Taxonomy" id="398694"/>
    <lineage>
        <taxon>Bacteria</taxon>
        <taxon>Bacillati</taxon>
        <taxon>Actinomycetota</taxon>
        <taxon>Actinomycetes</taxon>
        <taxon>Mycobacteriales</taxon>
        <taxon>Mycobacteriaceae</taxon>
        <taxon>Mycobacterium</taxon>
    </lineage>
</organism>
<proteinExistence type="predicted"/>
<evidence type="ECO:0000313" key="1">
    <source>
        <dbReference type="EMBL" id="BBX72493.1"/>
    </source>
</evidence>
<name>A0A7I7MLT6_9MYCO</name>
<reference evidence="1 2" key="1">
    <citation type="journal article" date="2019" name="Emerg. Microbes Infect.">
        <title>Comprehensive subspecies identification of 175 nontuberculous mycobacteria species based on 7547 genomic profiles.</title>
        <authorList>
            <person name="Matsumoto Y."/>
            <person name="Kinjo T."/>
            <person name="Motooka D."/>
            <person name="Nabeya D."/>
            <person name="Jung N."/>
            <person name="Uechi K."/>
            <person name="Horii T."/>
            <person name="Iida T."/>
            <person name="Fujita J."/>
            <person name="Nakamura S."/>
        </authorList>
    </citation>
    <scope>NUCLEOTIDE SEQUENCE [LARGE SCALE GENOMIC DNA]</scope>
    <source>
        <strain evidence="1 2">JCM 14233</strain>
    </source>
</reference>
<dbReference type="SUPFAM" id="SSF54427">
    <property type="entry name" value="NTF2-like"/>
    <property type="match status" value="1"/>
</dbReference>
<dbReference type="EMBL" id="AP022575">
    <property type="protein sequence ID" value="BBX72493.1"/>
    <property type="molecule type" value="Genomic_DNA"/>
</dbReference>
<sequence length="156" mass="16794">MPAAGSWGPSQDQRIGIAASVEPAQHRVVTRAFIQACCNGDLAALLEVLDPGVSGEIDARRGVVVVGAGRVGATILRHWSHPATVLVARPVCGQPAVLAFADRQLAGVLALSIEDGRITKIHVLVQPSTRHWTRYAPNSAAFGRYWRYHHESTCRT</sequence>
<accession>A0A7I7MLT6</accession>
<dbReference type="Gene3D" id="3.10.450.50">
    <property type="match status" value="1"/>
</dbReference>
<dbReference type="KEGG" id="mshj:MSHI_03990"/>
<dbReference type="InterPro" id="IPR032710">
    <property type="entry name" value="NTF2-like_dom_sf"/>
</dbReference>
<dbReference type="InterPro" id="IPR052704">
    <property type="entry name" value="ECF_Sigma-70_Domain"/>
</dbReference>
<evidence type="ECO:0000313" key="2">
    <source>
        <dbReference type="Proteomes" id="UP000467236"/>
    </source>
</evidence>
<dbReference type="PANTHER" id="PTHR30173:SF43">
    <property type="entry name" value="ECF RNA POLYMERASE SIGMA FACTOR SIGI-RELATED"/>
    <property type="match status" value="1"/>
</dbReference>
<dbReference type="Proteomes" id="UP000467236">
    <property type="component" value="Chromosome"/>
</dbReference>
<dbReference type="AlphaFoldDB" id="A0A7I7MLT6"/>
<dbReference type="PANTHER" id="PTHR30173">
    <property type="entry name" value="SIGMA 19 FACTOR"/>
    <property type="match status" value="1"/>
</dbReference>
<keyword evidence="2" id="KW-1185">Reference proteome</keyword>
<dbReference type="GO" id="GO:0016987">
    <property type="term" value="F:sigma factor activity"/>
    <property type="evidence" value="ECO:0007669"/>
    <property type="project" value="TreeGrafter"/>
</dbReference>
<protein>
    <submittedName>
        <fullName evidence="1">Uncharacterized protein</fullName>
    </submittedName>
</protein>
<gene>
    <name evidence="1" type="ORF">MSHI_03990</name>
</gene>